<keyword evidence="5" id="KW-0378">Hydrolase</keyword>
<dbReference type="InterPro" id="IPR051021">
    <property type="entry name" value="Mito_Ser/Thr_phosphatase"/>
</dbReference>
<evidence type="ECO:0000256" key="9">
    <source>
        <dbReference type="ARBA" id="ARBA00040722"/>
    </source>
</evidence>
<evidence type="ECO:0000313" key="15">
    <source>
        <dbReference type="EMBL" id="NOV45488.1"/>
    </source>
</evidence>
<dbReference type="AlphaFoldDB" id="A0A6M2DKJ2"/>
<dbReference type="EC" id="3.1.3.16" evidence="3"/>
<keyword evidence="14" id="KW-0812">Transmembrane</keyword>
<protein>
    <recommendedName>
        <fullName evidence="8">Serine/threonine-protein phosphatase PGAM5, mitochondrial</fullName>
        <ecNumber evidence="3">3.1.3.16</ecNumber>
    </recommendedName>
    <alternativeName>
        <fullName evidence="10">Phosphoglycerate mutase family member 5 homolog</fullName>
    </alternativeName>
    <alternativeName>
        <fullName evidence="9">Serine/threonine-protein phosphatase Pgam5, mitochondrial</fullName>
    </alternativeName>
</protein>
<proteinExistence type="inferred from homology"/>
<evidence type="ECO:0000256" key="13">
    <source>
        <dbReference type="PIRSR" id="PIRSR613078-2"/>
    </source>
</evidence>
<keyword evidence="4" id="KW-1000">Mitochondrion outer membrane</keyword>
<evidence type="ECO:0000256" key="2">
    <source>
        <dbReference type="ARBA" id="ARBA00006717"/>
    </source>
</evidence>
<evidence type="ECO:0000256" key="1">
    <source>
        <dbReference type="ARBA" id="ARBA00004294"/>
    </source>
</evidence>
<evidence type="ECO:0000256" key="8">
    <source>
        <dbReference type="ARBA" id="ARBA00039765"/>
    </source>
</evidence>
<evidence type="ECO:0000256" key="5">
    <source>
        <dbReference type="ARBA" id="ARBA00022801"/>
    </source>
</evidence>
<evidence type="ECO:0000256" key="6">
    <source>
        <dbReference type="ARBA" id="ARBA00037234"/>
    </source>
</evidence>
<evidence type="ECO:0000256" key="4">
    <source>
        <dbReference type="ARBA" id="ARBA00022787"/>
    </source>
</evidence>
<keyword evidence="14" id="KW-1133">Transmembrane helix</keyword>
<dbReference type="Pfam" id="PF00300">
    <property type="entry name" value="His_Phos_1"/>
    <property type="match status" value="2"/>
</dbReference>
<dbReference type="InterPro" id="IPR029033">
    <property type="entry name" value="His_PPase_superfam"/>
</dbReference>
<comment type="similarity">
    <text evidence="2">Belongs to the phosphoglycerate mutase family. BPG-dependent PGAM subfamily.</text>
</comment>
<dbReference type="SUPFAM" id="SSF53254">
    <property type="entry name" value="Phosphoglycerate mutase-like"/>
    <property type="match status" value="1"/>
</dbReference>
<feature type="binding site" evidence="13">
    <location>
        <begin position="97"/>
        <end position="102"/>
    </location>
    <ligand>
        <name>substrate</name>
    </ligand>
</feature>
<dbReference type="GO" id="GO:0005741">
    <property type="term" value="C:mitochondrial outer membrane"/>
    <property type="evidence" value="ECO:0007669"/>
    <property type="project" value="UniProtKB-SubCell"/>
</dbReference>
<dbReference type="Gene3D" id="3.40.50.1240">
    <property type="entry name" value="Phosphoglycerate mutase-like"/>
    <property type="match status" value="1"/>
</dbReference>
<organism evidence="15">
    <name type="scientific">Xenopsylla cheopis</name>
    <name type="common">Oriental rat flea</name>
    <name type="synonym">Pulex cheopis</name>
    <dbReference type="NCBI Taxonomy" id="163159"/>
    <lineage>
        <taxon>Eukaryota</taxon>
        <taxon>Metazoa</taxon>
        <taxon>Ecdysozoa</taxon>
        <taxon>Arthropoda</taxon>
        <taxon>Hexapoda</taxon>
        <taxon>Insecta</taxon>
        <taxon>Pterygota</taxon>
        <taxon>Neoptera</taxon>
        <taxon>Endopterygota</taxon>
        <taxon>Siphonaptera</taxon>
        <taxon>Pulicidae</taxon>
        <taxon>Xenopsyllinae</taxon>
        <taxon>Xenopsylla</taxon>
    </lineage>
</organism>
<reference evidence="15" key="1">
    <citation type="submission" date="2020-03" db="EMBL/GenBank/DDBJ databases">
        <title>Transcriptomic Profiling of the Digestive Tract of the Rat Flea, Xenopsylla cheopis, Following Blood Feeding and Infection with Yersinia pestis.</title>
        <authorList>
            <person name="Bland D.M."/>
            <person name="Martens C.A."/>
            <person name="Virtaneva K."/>
            <person name="Kanakabandi K."/>
            <person name="Long D."/>
            <person name="Rosenke R."/>
            <person name="Saturday G.A."/>
            <person name="Hoyt F.H."/>
            <person name="Bruno D.P."/>
            <person name="Ribeiro J.M.C."/>
            <person name="Hinnebusch J."/>
        </authorList>
    </citation>
    <scope>NUCLEOTIDE SEQUENCE</scope>
</reference>
<dbReference type="GO" id="GO:0004722">
    <property type="term" value="F:protein serine/threonine phosphatase activity"/>
    <property type="evidence" value="ECO:0007669"/>
    <property type="project" value="UniProtKB-EC"/>
</dbReference>
<comment type="subcellular location">
    <subcellularLocation>
        <location evidence="1">Mitochondrion outer membrane</location>
    </subcellularLocation>
</comment>
<comment type="subunit">
    <text evidence="7">Interacts with Pk92B/ASK1.</text>
</comment>
<comment type="catalytic activity">
    <reaction evidence="11">
        <text>O-phospho-L-seryl-[protein] + H2O = L-seryl-[protein] + phosphate</text>
        <dbReference type="Rhea" id="RHEA:20629"/>
        <dbReference type="Rhea" id="RHEA-COMP:9863"/>
        <dbReference type="Rhea" id="RHEA-COMP:11604"/>
        <dbReference type="ChEBI" id="CHEBI:15377"/>
        <dbReference type="ChEBI" id="CHEBI:29999"/>
        <dbReference type="ChEBI" id="CHEBI:43474"/>
        <dbReference type="ChEBI" id="CHEBI:83421"/>
        <dbReference type="EC" id="3.1.3.16"/>
    </reaction>
</comment>
<accession>A0A6M2DKJ2</accession>
<keyword evidence="4" id="KW-0496">Mitochondrion</keyword>
<dbReference type="PANTHER" id="PTHR20935">
    <property type="entry name" value="PHOSPHOGLYCERATE MUTASE-RELATED"/>
    <property type="match status" value="1"/>
</dbReference>
<comment type="catalytic activity">
    <reaction evidence="12">
        <text>O-phospho-L-threonyl-[protein] + H2O = L-threonyl-[protein] + phosphate</text>
        <dbReference type="Rhea" id="RHEA:47004"/>
        <dbReference type="Rhea" id="RHEA-COMP:11060"/>
        <dbReference type="Rhea" id="RHEA-COMP:11605"/>
        <dbReference type="ChEBI" id="CHEBI:15377"/>
        <dbReference type="ChEBI" id="CHEBI:30013"/>
        <dbReference type="ChEBI" id="CHEBI:43474"/>
        <dbReference type="ChEBI" id="CHEBI:61977"/>
        <dbReference type="EC" id="3.1.3.16"/>
    </reaction>
</comment>
<evidence type="ECO:0000256" key="11">
    <source>
        <dbReference type="ARBA" id="ARBA00047761"/>
    </source>
</evidence>
<keyword evidence="14" id="KW-0472">Membrane</keyword>
<name>A0A6M2DKJ2_XENCH</name>
<dbReference type="EMBL" id="GIIL01001762">
    <property type="protein sequence ID" value="NOV45488.1"/>
    <property type="molecule type" value="Transcribed_RNA"/>
</dbReference>
<evidence type="ECO:0000256" key="14">
    <source>
        <dbReference type="SAM" id="Phobius"/>
    </source>
</evidence>
<dbReference type="CDD" id="cd07067">
    <property type="entry name" value="HP_PGM_like"/>
    <property type="match status" value="1"/>
</dbReference>
<dbReference type="PANTHER" id="PTHR20935:SF0">
    <property type="entry name" value="SERINE_THREONINE-PROTEIN PHOSPHATASE PGAM5, MITOCHONDRIAL"/>
    <property type="match status" value="1"/>
</dbReference>
<feature type="binding site" evidence="13">
    <location>
        <position position="145"/>
    </location>
    <ligand>
        <name>substrate</name>
    </ligand>
</feature>
<evidence type="ECO:0000256" key="12">
    <source>
        <dbReference type="ARBA" id="ARBA00048336"/>
    </source>
</evidence>
<sequence length="285" mass="32592">MPSLTRVQRYALAGLGAAGGIAYYMYVRQNKKEVLASWTTNYSPSNISKWDYNWDHREPKSLVKPLGNKLSMEDENKYNEELVLAKPTAVRHLFLIRHGQYNLKGKSDNERRLTELGEKQAQCTGRRLKELKYPWTTMVCSTLTRAQQTGFLILDAMSENKPLRVEHCSLLEEGAPIPPEPAIGHWRPEATQFYQDGARIEAGFRKYFHRADADQKEDSYTMIVCHANVIRYFVCRALQFPAEAWLRLSLNHASITWISIQPSGRVILRALGESGHIPALQITTQ</sequence>
<evidence type="ECO:0000256" key="3">
    <source>
        <dbReference type="ARBA" id="ARBA00013081"/>
    </source>
</evidence>
<dbReference type="GO" id="GO:0090141">
    <property type="term" value="P:positive regulation of mitochondrial fission"/>
    <property type="evidence" value="ECO:0007669"/>
    <property type="project" value="TreeGrafter"/>
</dbReference>
<evidence type="ECO:0000256" key="7">
    <source>
        <dbReference type="ARBA" id="ARBA00038605"/>
    </source>
</evidence>
<evidence type="ECO:0000256" key="10">
    <source>
        <dbReference type="ARBA" id="ARBA00042520"/>
    </source>
</evidence>
<comment type="function">
    <text evidence="6">Displays phosphatase activity for serine/threonine residues, and dephosphorylates and activates Pk92B kinase. Has apparently no phosphoglycerate mutase activity.</text>
</comment>
<feature type="transmembrane region" description="Helical" evidence="14">
    <location>
        <begin position="7"/>
        <end position="26"/>
    </location>
</feature>
<dbReference type="SMART" id="SM00855">
    <property type="entry name" value="PGAM"/>
    <property type="match status" value="1"/>
</dbReference>
<dbReference type="InterPro" id="IPR013078">
    <property type="entry name" value="His_Pase_superF_clade-1"/>
</dbReference>